<comment type="caution">
    <text evidence="4">The sequence shown here is derived from an EMBL/GenBank/DDBJ whole genome shotgun (WGS) entry which is preliminary data.</text>
</comment>
<evidence type="ECO:0000313" key="5">
    <source>
        <dbReference type="Proteomes" id="UP000678393"/>
    </source>
</evidence>
<comment type="similarity">
    <text evidence="1">Belongs to the peptidase M24B family.</text>
</comment>
<dbReference type="InterPro" id="IPR029149">
    <property type="entry name" value="Creatin/AminoP/Spt16_N"/>
</dbReference>
<dbReference type="AlphaFoldDB" id="A0A8S3YXA7"/>
<dbReference type="FunFam" id="3.90.230.10:FF:000009">
    <property type="entry name" value="xaa-Pro aminopeptidase 2"/>
    <property type="match status" value="1"/>
</dbReference>
<dbReference type="OrthoDB" id="9995434at2759"/>
<feature type="non-terminal residue" evidence="4">
    <location>
        <position position="1"/>
    </location>
</feature>
<dbReference type="PANTHER" id="PTHR43763:SF6">
    <property type="entry name" value="XAA-PRO AMINOPEPTIDASE 1"/>
    <property type="match status" value="1"/>
</dbReference>
<evidence type="ECO:0000259" key="2">
    <source>
        <dbReference type="Pfam" id="PF00557"/>
    </source>
</evidence>
<feature type="domain" description="Peptidase M24 C-terminal" evidence="3">
    <location>
        <begin position="513"/>
        <end position="574"/>
    </location>
</feature>
<name>A0A8S3YXA7_9EUPU</name>
<dbReference type="InterPro" id="IPR033740">
    <property type="entry name" value="Pept_M24B"/>
</dbReference>
<dbReference type="GO" id="GO:0070006">
    <property type="term" value="F:metalloaminopeptidase activity"/>
    <property type="evidence" value="ECO:0007669"/>
    <property type="project" value="InterPro"/>
</dbReference>
<evidence type="ECO:0000313" key="4">
    <source>
        <dbReference type="EMBL" id="CAG5121574.1"/>
    </source>
</evidence>
<evidence type="ECO:0000259" key="3">
    <source>
        <dbReference type="Pfam" id="PF16188"/>
    </source>
</evidence>
<dbReference type="InterPro" id="IPR032416">
    <property type="entry name" value="Peptidase_M24_C"/>
</dbReference>
<dbReference type="Proteomes" id="UP000678393">
    <property type="component" value="Unassembled WGS sequence"/>
</dbReference>
<dbReference type="SUPFAM" id="SSF55920">
    <property type="entry name" value="Creatinase/aminopeptidase"/>
    <property type="match status" value="1"/>
</dbReference>
<accession>A0A8S3YXA7</accession>
<organism evidence="4 5">
    <name type="scientific">Candidula unifasciata</name>
    <dbReference type="NCBI Taxonomy" id="100452"/>
    <lineage>
        <taxon>Eukaryota</taxon>
        <taxon>Metazoa</taxon>
        <taxon>Spiralia</taxon>
        <taxon>Lophotrochozoa</taxon>
        <taxon>Mollusca</taxon>
        <taxon>Gastropoda</taxon>
        <taxon>Heterobranchia</taxon>
        <taxon>Euthyneura</taxon>
        <taxon>Panpulmonata</taxon>
        <taxon>Eupulmonata</taxon>
        <taxon>Stylommatophora</taxon>
        <taxon>Helicina</taxon>
        <taxon>Helicoidea</taxon>
        <taxon>Geomitridae</taxon>
        <taxon>Candidula</taxon>
    </lineage>
</organism>
<dbReference type="Pfam" id="PF16189">
    <property type="entry name" value="Creatinase_N_2"/>
    <property type="match status" value="1"/>
</dbReference>
<dbReference type="Pfam" id="PF16188">
    <property type="entry name" value="Peptidase_M24_C"/>
    <property type="match status" value="1"/>
</dbReference>
<gene>
    <name evidence="4" type="ORF">CUNI_LOCUS7132</name>
</gene>
<sequence length="607" mass="68251">TAVITQDKAALWTDGRYFVEAEDTLDCNWILMKTGLANVPSYAEWLNIEIGESGAYVGVDRTLYTHTSFNSLSNELLRQSKGLILQAVGTNPVDQAWVSGRPEQAKTNINALNITFAGVRWQEKVANVQERLTRRNIAAFVVTALDETAWLFNLRGSDIDYNPFFLSYAIVEQQKVRLYIIDKDKRLTAEPSDPETNITVAQHLETSLTGSCAGQGSSCVEVLEYDQAAVEAALTTISNTSSVWITYEANLAIYLATARNCIIDKSPIALVKSQKNEVERNGMQRSHNRDSAALIKFLAFMENEITSGKDWTEVTAAAELDGRRKKLQYNRGLSFTTISGYGSDGAIIHYSPSNTTDKKISTDSFYLLDSGGQYLDGTTDVTRTLHYGNPTSYEKECYTRVLMAAISLAMLKWPQGLYGRQIDAIARSPLWEVGFVYRHGTGHGIGSYLSVHEGPGRIKLVTEINPSDEPLTSYQYFSDEPGYYEDGKFGIRLETIVMVKTATPKYTTANETFYEFQHITLVPFERKLIDYSLLTLKQVEWLNSYNDRARSEILPLLEGDQAAINWFHDRTQRIDTNLYKYNNSASQTCITPIFYLAILGIFLQLMF</sequence>
<proteinExistence type="inferred from homology"/>
<dbReference type="Pfam" id="PF00557">
    <property type="entry name" value="Peptidase_M24"/>
    <property type="match status" value="1"/>
</dbReference>
<dbReference type="Gene3D" id="3.90.230.10">
    <property type="entry name" value="Creatinase/methionine aminopeptidase superfamily"/>
    <property type="match status" value="1"/>
</dbReference>
<dbReference type="InterPro" id="IPR036005">
    <property type="entry name" value="Creatinase/aminopeptidase-like"/>
</dbReference>
<dbReference type="Gene3D" id="3.40.350.10">
    <property type="entry name" value="Creatinase/prolidase N-terminal domain"/>
    <property type="match status" value="2"/>
</dbReference>
<evidence type="ECO:0008006" key="6">
    <source>
        <dbReference type="Google" id="ProtNLM"/>
    </source>
</evidence>
<reference evidence="4" key="1">
    <citation type="submission" date="2021-04" db="EMBL/GenBank/DDBJ databases">
        <authorList>
            <consortium name="Molecular Ecology Group"/>
        </authorList>
    </citation>
    <scope>NUCLEOTIDE SEQUENCE</scope>
</reference>
<evidence type="ECO:0000256" key="1">
    <source>
        <dbReference type="ARBA" id="ARBA00008766"/>
    </source>
</evidence>
<dbReference type="PANTHER" id="PTHR43763">
    <property type="entry name" value="XAA-PRO AMINOPEPTIDASE 1"/>
    <property type="match status" value="1"/>
</dbReference>
<dbReference type="EMBL" id="CAJHNH020001112">
    <property type="protein sequence ID" value="CAG5121574.1"/>
    <property type="molecule type" value="Genomic_DNA"/>
</dbReference>
<dbReference type="CDD" id="cd01085">
    <property type="entry name" value="APP"/>
    <property type="match status" value="1"/>
</dbReference>
<keyword evidence="5" id="KW-1185">Reference proteome</keyword>
<dbReference type="InterPro" id="IPR050422">
    <property type="entry name" value="X-Pro_aminopeptidase_P"/>
</dbReference>
<dbReference type="InterPro" id="IPR000994">
    <property type="entry name" value="Pept_M24"/>
</dbReference>
<protein>
    <recommendedName>
        <fullName evidence="6">Xaa-Pro aminopeptidase 1</fullName>
    </recommendedName>
</protein>
<feature type="domain" description="Peptidase M24" evidence="2">
    <location>
        <begin position="282"/>
        <end position="500"/>
    </location>
</feature>